<organism evidence="11 12">
    <name type="scientific">Rheinheimera riviphila</name>
    <dbReference type="NCBI Taxonomy" id="1834037"/>
    <lineage>
        <taxon>Bacteria</taxon>
        <taxon>Pseudomonadati</taxon>
        <taxon>Pseudomonadota</taxon>
        <taxon>Gammaproteobacteria</taxon>
        <taxon>Chromatiales</taxon>
        <taxon>Chromatiaceae</taxon>
        <taxon>Rheinheimera</taxon>
    </lineage>
</organism>
<dbReference type="InterPro" id="IPR023346">
    <property type="entry name" value="Lysozyme-like_dom_sf"/>
</dbReference>
<dbReference type="GO" id="GO:0009253">
    <property type="term" value="P:peptidoglycan catabolic process"/>
    <property type="evidence" value="ECO:0007669"/>
    <property type="project" value="TreeGrafter"/>
</dbReference>
<dbReference type="HAMAP" id="MF_02016">
    <property type="entry name" value="MltF"/>
    <property type="match status" value="1"/>
</dbReference>
<dbReference type="InterPro" id="IPR023703">
    <property type="entry name" value="MltF"/>
</dbReference>
<accession>A0A437R4V6</accession>
<evidence type="ECO:0000256" key="1">
    <source>
        <dbReference type="ARBA" id="ARBA00007734"/>
    </source>
</evidence>
<keyword evidence="6 8" id="KW-0456">Lyase</keyword>
<dbReference type="GO" id="GO:0016998">
    <property type="term" value="P:cell wall macromolecule catabolic process"/>
    <property type="evidence" value="ECO:0007669"/>
    <property type="project" value="UniProtKB-UniRule"/>
</dbReference>
<evidence type="ECO:0000256" key="3">
    <source>
        <dbReference type="ARBA" id="ARBA00022729"/>
    </source>
</evidence>
<evidence type="ECO:0000256" key="9">
    <source>
        <dbReference type="SAM" id="MobiDB-lite"/>
    </source>
</evidence>
<dbReference type="Proteomes" id="UP000283077">
    <property type="component" value="Unassembled WGS sequence"/>
</dbReference>
<keyword evidence="7 8" id="KW-0961">Cell wall biogenesis/degradation</keyword>
<evidence type="ECO:0000256" key="8">
    <source>
        <dbReference type="HAMAP-Rule" id="MF_02016"/>
    </source>
</evidence>
<protein>
    <recommendedName>
        <fullName evidence="8">Membrane-bound lytic murein transglycosylase F</fullName>
        <ecNumber evidence="8">4.2.2.n1</ecNumber>
    </recommendedName>
    <alternativeName>
        <fullName evidence="8">Murein lyase F</fullName>
    </alternativeName>
</protein>
<feature type="region of interest" description="LT domain" evidence="8">
    <location>
        <begin position="258"/>
        <end position="509"/>
    </location>
</feature>
<comment type="function">
    <text evidence="8">Murein-degrading enzyme that degrades murein glycan strands and insoluble, high-molecular weight murein sacculi, with the concomitant formation of a 1,6-anhydromuramoyl product. Lytic transglycosylases (LTs) play an integral role in the metabolism of the peptidoglycan (PG) sacculus. Their lytic action creates space within the PG sacculus to allow for its expansion as well as for the insertion of various structures such as secretion systems and flagella.</text>
</comment>
<comment type="caution">
    <text evidence="11">The sequence shown here is derived from an EMBL/GenBank/DDBJ whole genome shotgun (WGS) entry which is preliminary data.</text>
</comment>
<dbReference type="EC" id="4.2.2.n1" evidence="8"/>
<evidence type="ECO:0000256" key="2">
    <source>
        <dbReference type="ARBA" id="ARBA00010333"/>
    </source>
</evidence>
<feature type="active site" evidence="8">
    <location>
        <position position="302"/>
    </location>
</feature>
<dbReference type="Pfam" id="PF00497">
    <property type="entry name" value="SBP_bac_3"/>
    <property type="match status" value="1"/>
</dbReference>
<dbReference type="GO" id="GO:0008933">
    <property type="term" value="F:peptidoglycan lytic transglycosylase activity"/>
    <property type="evidence" value="ECO:0007669"/>
    <property type="project" value="UniProtKB-UniRule"/>
</dbReference>
<comment type="subcellular location">
    <subcellularLocation>
        <location evidence="8">Cell outer membrane</location>
        <topology evidence="8">Peripheral membrane protein</topology>
    </subcellularLocation>
    <text evidence="8">Attached to the inner leaflet of the outer membrane.</text>
</comment>
<comment type="similarity">
    <text evidence="8">In the C-terminal section; belongs to the transglycosylase Slt family.</text>
</comment>
<sequence length="509" mass="57419" precursor="true">MRFLMLILMLTSVLVACTPAPEPMHLHQIYQRDSIRVGILNGPTSYYVAADGPTGYEYELAVALADRLGVKLDLVPSFHLEELLQKLNSGQVDVIAAGSTVSQSLRQQYRLAPAYQLSDEVLVFKQSSKKPKSLAELTEPVVVIQGSSQAETLLAKKAEFPDLTISLNSTDDATELLQQVAEGKISYTVADSHVLAINQRFYPDLGVALVLKSKQPVAWLLPKNNDDSLFSVMVEFFGRSYEGAELLTLEDKYFGHVRKFNYADTLDYIEAIDRQLPRYRALFEQHAGSHDWRFLAAIAYQESRWDPKARSPQGVVGMMMLTVPTATLMKVTSRVDAAQSIRGGSRYLQRLLDRIPERVNMPDRLWFALAAYNIGYNHVDSARRLTEKDGADPDKWAEVKQRLPLLKQRKYYSQTRTGYARGDHAVYYVENIRRYYDTLLWVDEKKQSELKIQQQKQKLAEEYADSPVNPAAAKQLPAKTPVKVSGKTQVKKISSRCQNQSAAGTCKNQ</sequence>
<feature type="chain" id="PRO_5019592827" description="Membrane-bound lytic murein transglycosylase F" evidence="8">
    <location>
        <begin position="17"/>
        <end position="509"/>
    </location>
</feature>
<dbReference type="Pfam" id="PF01464">
    <property type="entry name" value="SLT"/>
    <property type="match status" value="1"/>
</dbReference>
<dbReference type="PROSITE" id="PS51257">
    <property type="entry name" value="PROKAR_LIPOPROTEIN"/>
    <property type="match status" value="1"/>
</dbReference>
<dbReference type="PROSITE" id="PS00922">
    <property type="entry name" value="TRANSGLYCOSYLASE"/>
    <property type="match status" value="1"/>
</dbReference>
<dbReference type="InterPro" id="IPR000189">
    <property type="entry name" value="Transglyc_AS"/>
</dbReference>
<dbReference type="SMART" id="SM00062">
    <property type="entry name" value="PBPb"/>
    <property type="match status" value="1"/>
</dbReference>
<dbReference type="SUPFAM" id="SSF53850">
    <property type="entry name" value="Periplasmic binding protein-like II"/>
    <property type="match status" value="1"/>
</dbReference>
<proteinExistence type="inferred from homology"/>
<evidence type="ECO:0000256" key="7">
    <source>
        <dbReference type="ARBA" id="ARBA00023316"/>
    </source>
</evidence>
<dbReference type="OrthoDB" id="9815002at2"/>
<keyword evidence="5 8" id="KW-0998">Cell outer membrane</keyword>
<dbReference type="PANTHER" id="PTHR35936:SF32">
    <property type="entry name" value="MEMBRANE-BOUND LYTIC MUREIN TRANSGLYCOSYLASE F"/>
    <property type="match status" value="1"/>
</dbReference>
<dbReference type="PANTHER" id="PTHR35936">
    <property type="entry name" value="MEMBRANE-BOUND LYTIC MUREIN TRANSGLYCOSYLASE F"/>
    <property type="match status" value="1"/>
</dbReference>
<dbReference type="SUPFAM" id="SSF53955">
    <property type="entry name" value="Lysozyme-like"/>
    <property type="match status" value="1"/>
</dbReference>
<dbReference type="Gene3D" id="3.40.190.10">
    <property type="entry name" value="Periplasmic binding protein-like II"/>
    <property type="match status" value="2"/>
</dbReference>
<dbReference type="InterPro" id="IPR008258">
    <property type="entry name" value="Transglycosylase_SLT_dom_1"/>
</dbReference>
<dbReference type="InterPro" id="IPR001638">
    <property type="entry name" value="Solute-binding_3/MltF_N"/>
</dbReference>
<evidence type="ECO:0000259" key="10">
    <source>
        <dbReference type="SMART" id="SM00062"/>
    </source>
</evidence>
<dbReference type="GO" id="GO:0009279">
    <property type="term" value="C:cell outer membrane"/>
    <property type="evidence" value="ECO:0007669"/>
    <property type="project" value="UniProtKB-SubCell"/>
</dbReference>
<evidence type="ECO:0000313" key="11">
    <source>
        <dbReference type="EMBL" id="RVU41794.1"/>
    </source>
</evidence>
<feature type="signal peptide" evidence="8">
    <location>
        <begin position="1"/>
        <end position="16"/>
    </location>
</feature>
<comment type="domain">
    <text evidence="8">The N-terminal domain does not have lytic activity and probably modulates enzymatic activity. The C-terminal domain is the catalytic active domain.</text>
</comment>
<comment type="similarity">
    <text evidence="8">In the N-terminal section; belongs to the bacterial solute-binding protein 3 family.</text>
</comment>
<evidence type="ECO:0000256" key="5">
    <source>
        <dbReference type="ARBA" id="ARBA00023237"/>
    </source>
</evidence>
<reference evidence="11 12" key="1">
    <citation type="submission" date="2019-01" db="EMBL/GenBank/DDBJ databases">
        <authorList>
            <person name="Chen W.-M."/>
        </authorList>
    </citation>
    <scope>NUCLEOTIDE SEQUENCE [LARGE SCALE GENOMIC DNA]</scope>
    <source>
        <strain evidence="11 12">KYPC3</strain>
    </source>
</reference>
<keyword evidence="3 8" id="KW-0732">Signal</keyword>
<evidence type="ECO:0000313" key="12">
    <source>
        <dbReference type="Proteomes" id="UP000283077"/>
    </source>
</evidence>
<dbReference type="CDD" id="cd13403">
    <property type="entry name" value="MLTF-like"/>
    <property type="match status" value="1"/>
</dbReference>
<feature type="region of interest" description="Disordered" evidence="9">
    <location>
        <begin position="461"/>
        <end position="487"/>
    </location>
</feature>
<feature type="domain" description="Solute-binding protein family 3/N-terminal" evidence="10">
    <location>
        <begin position="34"/>
        <end position="257"/>
    </location>
</feature>
<keyword evidence="12" id="KW-1185">Reference proteome</keyword>
<dbReference type="Gene3D" id="1.10.530.10">
    <property type="match status" value="1"/>
</dbReference>
<evidence type="ECO:0000256" key="4">
    <source>
        <dbReference type="ARBA" id="ARBA00023136"/>
    </source>
</evidence>
<comment type="catalytic activity">
    <reaction evidence="8">
        <text>Exolytic cleavage of the (1-&gt;4)-beta-glycosidic linkage between N-acetylmuramic acid (MurNAc) and N-acetylglucosamine (GlcNAc) residues in peptidoglycan, from either the reducing or the non-reducing ends of the peptidoglycan chains, with concomitant formation of a 1,6-anhydrobond in the MurNAc residue.</text>
        <dbReference type="EC" id="4.2.2.n1"/>
    </reaction>
</comment>
<name>A0A437R4V6_9GAMM</name>
<dbReference type="EMBL" id="SACS01000001">
    <property type="protein sequence ID" value="RVU41794.1"/>
    <property type="molecule type" value="Genomic_DNA"/>
</dbReference>
<dbReference type="AlphaFoldDB" id="A0A437R4V6"/>
<dbReference type="CDD" id="cd01009">
    <property type="entry name" value="PBP2_YfhD_N"/>
    <property type="match status" value="1"/>
</dbReference>
<comment type="similarity">
    <text evidence="1">Belongs to the transglycosylase Slt family.</text>
</comment>
<dbReference type="GO" id="GO:0071555">
    <property type="term" value="P:cell wall organization"/>
    <property type="evidence" value="ECO:0007669"/>
    <property type="project" value="UniProtKB-KW"/>
</dbReference>
<dbReference type="NCBIfam" id="NF008112">
    <property type="entry name" value="PRK10859.1"/>
    <property type="match status" value="1"/>
</dbReference>
<comment type="similarity">
    <text evidence="2">Belongs to the bacterial solute-binding protein 3 family.</text>
</comment>
<comment type="caution">
    <text evidence="8">Lacks conserved residue(s) required for the propagation of feature annotation.</text>
</comment>
<gene>
    <name evidence="8 11" type="primary">mltF</name>
    <name evidence="11" type="ORF">EOE67_00935</name>
</gene>
<evidence type="ECO:0000256" key="6">
    <source>
        <dbReference type="ARBA" id="ARBA00023239"/>
    </source>
</evidence>
<keyword evidence="4 8" id="KW-0472">Membrane</keyword>